<evidence type="ECO:0000256" key="1">
    <source>
        <dbReference type="ARBA" id="ARBA00004635"/>
    </source>
</evidence>
<evidence type="ECO:0000259" key="8">
    <source>
        <dbReference type="Pfam" id="PF05504"/>
    </source>
</evidence>
<evidence type="ECO:0000259" key="9">
    <source>
        <dbReference type="Pfam" id="PF25198"/>
    </source>
</evidence>
<gene>
    <name evidence="10" type="ORF">ABID49_002061</name>
</gene>
<dbReference type="Pfam" id="PF25198">
    <property type="entry name" value="Spore_GerAC_N"/>
    <property type="match status" value="1"/>
</dbReference>
<dbReference type="InterPro" id="IPR057336">
    <property type="entry name" value="GerAC_N"/>
</dbReference>
<evidence type="ECO:0000256" key="2">
    <source>
        <dbReference type="ARBA" id="ARBA00007886"/>
    </source>
</evidence>
<sequence length="385" mass="42361">MIILICCCFLTGCWDKRELNEIAITVAFGIDKSDDGGFRVSAQIVVPSAISSTKGAEATPVLLFQADGETAYEAIRKMTKQVPRKIYPGHLKLLVIGEEMAREGIWDSLDIFVRDWELRPDFSVVVSKDRPASEILAVPTALDTIPANKLFEMLENSSDNWSAVQKISLHELLADISSEGKDAVLTGVMSTGDPGEASKEMMGEIRPAVRLYFDNLAVFEKDRLVGWLGAEQSKGFNYVSGNIKSTVETVSCPEGGNVAIEVTKSDSKIKASFNGESPEMEITVKNKGNVGSVQCGLDMKKPESLHTLESLFEKKLTGTIEETIKEAQSRRGSDIFGFGRTIHRSYPDKWKSLKSEWADHGFSDVPVKVKVEMDIQMTGTLLNPL</sequence>
<evidence type="ECO:0000256" key="4">
    <source>
        <dbReference type="ARBA" id="ARBA00022729"/>
    </source>
</evidence>
<name>A0ABV2GCZ3_9BACL</name>
<evidence type="ECO:0000313" key="10">
    <source>
        <dbReference type="EMBL" id="MET3576146.1"/>
    </source>
</evidence>
<accession>A0ABV2GCZ3</accession>
<dbReference type="NCBIfam" id="TIGR02887">
    <property type="entry name" value="spore_ger_x_C"/>
    <property type="match status" value="1"/>
</dbReference>
<dbReference type="PANTHER" id="PTHR35789:SF1">
    <property type="entry name" value="SPORE GERMINATION PROTEIN B3"/>
    <property type="match status" value="1"/>
</dbReference>
<comment type="subcellular location">
    <subcellularLocation>
        <location evidence="1">Membrane</location>
        <topology evidence="1">Lipid-anchor</topology>
    </subcellularLocation>
</comment>
<protein>
    <submittedName>
        <fullName evidence="10">Spore germination protein KC</fullName>
    </submittedName>
</protein>
<comment type="similarity">
    <text evidence="2">Belongs to the GerABKC lipoprotein family.</text>
</comment>
<evidence type="ECO:0000256" key="6">
    <source>
        <dbReference type="ARBA" id="ARBA00023139"/>
    </source>
</evidence>
<keyword evidence="7" id="KW-0449">Lipoprotein</keyword>
<dbReference type="RefSeq" id="WP_354197930.1">
    <property type="nucleotide sequence ID" value="NZ_JBEPLW010000016.1"/>
</dbReference>
<keyword evidence="11" id="KW-1185">Reference proteome</keyword>
<dbReference type="InterPro" id="IPR008844">
    <property type="entry name" value="Spore_GerAC-like"/>
</dbReference>
<keyword evidence="3" id="KW-0309">Germination</keyword>
<keyword evidence="5" id="KW-0472">Membrane</keyword>
<dbReference type="InterPro" id="IPR046953">
    <property type="entry name" value="Spore_GerAC-like_C"/>
</dbReference>
<evidence type="ECO:0000256" key="5">
    <source>
        <dbReference type="ARBA" id="ARBA00023136"/>
    </source>
</evidence>
<evidence type="ECO:0000313" key="11">
    <source>
        <dbReference type="Proteomes" id="UP001549099"/>
    </source>
</evidence>
<dbReference type="Proteomes" id="UP001549099">
    <property type="component" value="Unassembled WGS sequence"/>
</dbReference>
<reference evidence="10 11" key="1">
    <citation type="submission" date="2024-06" db="EMBL/GenBank/DDBJ databases">
        <title>Genomic Encyclopedia of Type Strains, Phase IV (KMG-IV): sequencing the most valuable type-strain genomes for metagenomic binning, comparative biology and taxonomic classification.</title>
        <authorList>
            <person name="Goeker M."/>
        </authorList>
    </citation>
    <scope>NUCLEOTIDE SEQUENCE [LARGE SCALE GENOMIC DNA]</scope>
    <source>
        <strain evidence="10 11">DSM 26128</strain>
    </source>
</reference>
<dbReference type="Gene3D" id="6.20.190.10">
    <property type="entry name" value="Nutrient germinant receptor protein C, domain 1"/>
    <property type="match status" value="1"/>
</dbReference>
<evidence type="ECO:0000256" key="7">
    <source>
        <dbReference type="ARBA" id="ARBA00023288"/>
    </source>
</evidence>
<keyword evidence="6" id="KW-0564">Palmitate</keyword>
<dbReference type="InterPro" id="IPR038501">
    <property type="entry name" value="Spore_GerAC_C_sf"/>
</dbReference>
<proteinExistence type="inferred from homology"/>
<dbReference type="EMBL" id="JBEPLW010000016">
    <property type="protein sequence ID" value="MET3576146.1"/>
    <property type="molecule type" value="Genomic_DNA"/>
</dbReference>
<feature type="domain" description="Spore germination GerAC-like C-terminal" evidence="8">
    <location>
        <begin position="215"/>
        <end position="379"/>
    </location>
</feature>
<organism evidence="10 11">
    <name type="scientific">Bhargavaea ullalensis</name>
    <dbReference type="NCBI Taxonomy" id="1265685"/>
    <lineage>
        <taxon>Bacteria</taxon>
        <taxon>Bacillati</taxon>
        <taxon>Bacillota</taxon>
        <taxon>Bacilli</taxon>
        <taxon>Bacillales</taxon>
        <taxon>Caryophanaceae</taxon>
        <taxon>Bhargavaea</taxon>
    </lineage>
</organism>
<comment type="caution">
    <text evidence="10">The sequence shown here is derived from an EMBL/GenBank/DDBJ whole genome shotgun (WGS) entry which is preliminary data.</text>
</comment>
<evidence type="ECO:0000256" key="3">
    <source>
        <dbReference type="ARBA" id="ARBA00022544"/>
    </source>
</evidence>
<dbReference type="PANTHER" id="PTHR35789">
    <property type="entry name" value="SPORE GERMINATION PROTEIN B3"/>
    <property type="match status" value="1"/>
</dbReference>
<feature type="domain" description="Spore germination protein N-terminal" evidence="9">
    <location>
        <begin position="15"/>
        <end position="186"/>
    </location>
</feature>
<dbReference type="Pfam" id="PF05504">
    <property type="entry name" value="Spore_GerAC"/>
    <property type="match status" value="1"/>
</dbReference>
<dbReference type="Gene3D" id="3.30.300.210">
    <property type="entry name" value="Nutrient germinant receptor protein C, domain 3"/>
    <property type="match status" value="1"/>
</dbReference>
<keyword evidence="4" id="KW-0732">Signal</keyword>